<keyword evidence="1" id="KW-0472">Membrane</keyword>
<dbReference type="Pfam" id="PF04773">
    <property type="entry name" value="FecR"/>
    <property type="match status" value="1"/>
</dbReference>
<keyword evidence="1" id="KW-0812">Transmembrane</keyword>
<dbReference type="OrthoDB" id="9798846at2"/>
<evidence type="ECO:0000313" key="4">
    <source>
        <dbReference type="EMBL" id="TNM59517.1"/>
    </source>
</evidence>
<evidence type="ECO:0000259" key="3">
    <source>
        <dbReference type="Pfam" id="PF16220"/>
    </source>
</evidence>
<dbReference type="InterPro" id="IPR006860">
    <property type="entry name" value="FecR"/>
</dbReference>
<dbReference type="PIRSF" id="PIRSF018266">
    <property type="entry name" value="FecR"/>
    <property type="match status" value="1"/>
</dbReference>
<keyword evidence="1" id="KW-1133">Transmembrane helix</keyword>
<feature type="transmembrane region" description="Helical" evidence="1">
    <location>
        <begin position="101"/>
        <end position="119"/>
    </location>
</feature>
<evidence type="ECO:0000256" key="1">
    <source>
        <dbReference type="SAM" id="Phobius"/>
    </source>
</evidence>
<protein>
    <submittedName>
        <fullName evidence="4">DUF4880 domain-containing protein</fullName>
    </submittedName>
</protein>
<dbReference type="Pfam" id="PF16220">
    <property type="entry name" value="DUF4880"/>
    <property type="match status" value="1"/>
</dbReference>
<dbReference type="EMBL" id="VDMN01000015">
    <property type="protein sequence ID" value="TNM59517.1"/>
    <property type="molecule type" value="Genomic_DNA"/>
</dbReference>
<name>A0A5C4X8A0_9HYPH</name>
<sequence length="338" mass="36998">MGQDRSNSAGDREFIHPNPVTDAALDWFFRLQGEPDNRVLVADFSAWRAANPAHEKAFEAVAEAWALPEAEQVARNVVDQISRAEAPRPANVVALGRPRRVFLPWLGAAAAAILLTIGVQQYPALRIQWEADYITTAGIQREVILPDGSKATLNTDTAIAIDFEGAKRSVQLLKGEAYFDVVHDPLRPFDVVSAFSQVEVKGTAFSVRRDDDEDAVSLERGHVEVSSLTDPSEKIDLEPGQGVTATASAISRVRPIDGSVAFAWLKGQIAFQDQTFKSVLHDLQRYYGHSIVRTGTEFDDVKVNGRYRLDNPELAIRSLATTVGASVTRLPGGILILQ</sequence>
<dbReference type="RefSeq" id="WP_139679589.1">
    <property type="nucleotide sequence ID" value="NZ_VDMN01000015.1"/>
</dbReference>
<proteinExistence type="predicted"/>
<dbReference type="PANTHER" id="PTHR30273">
    <property type="entry name" value="PERIPLASMIC SIGNAL SENSOR AND SIGMA FACTOR ACTIVATOR FECR-RELATED"/>
    <property type="match status" value="1"/>
</dbReference>
<feature type="domain" description="FecR protein" evidence="2">
    <location>
        <begin position="132"/>
        <end position="224"/>
    </location>
</feature>
<gene>
    <name evidence="4" type="ORF">FHP24_28305</name>
</gene>
<comment type="caution">
    <text evidence="4">The sequence shown here is derived from an EMBL/GenBank/DDBJ whole genome shotgun (WGS) entry which is preliminary data.</text>
</comment>
<dbReference type="PANTHER" id="PTHR30273:SF2">
    <property type="entry name" value="PROTEIN FECR"/>
    <property type="match status" value="1"/>
</dbReference>
<evidence type="ECO:0000259" key="2">
    <source>
        <dbReference type="Pfam" id="PF04773"/>
    </source>
</evidence>
<dbReference type="GO" id="GO:0016989">
    <property type="term" value="F:sigma factor antagonist activity"/>
    <property type="evidence" value="ECO:0007669"/>
    <property type="project" value="TreeGrafter"/>
</dbReference>
<feature type="domain" description="FecR N-terminal" evidence="3">
    <location>
        <begin position="22"/>
        <end position="62"/>
    </location>
</feature>
<dbReference type="InterPro" id="IPR032623">
    <property type="entry name" value="FecR_N"/>
</dbReference>
<reference evidence="4 5" key="1">
    <citation type="submission" date="2019-06" db="EMBL/GenBank/DDBJ databases">
        <title>The draft genome of Rhizobium smilacinae PTYR-5.</title>
        <authorList>
            <person name="Liu L."/>
            <person name="Li L."/>
            <person name="Zhang X."/>
        </authorList>
    </citation>
    <scope>NUCLEOTIDE SEQUENCE [LARGE SCALE GENOMIC DNA]</scope>
    <source>
        <strain evidence="4 5">PTYR-5</strain>
    </source>
</reference>
<dbReference type="Proteomes" id="UP000311605">
    <property type="component" value="Unassembled WGS sequence"/>
</dbReference>
<evidence type="ECO:0000313" key="5">
    <source>
        <dbReference type="Proteomes" id="UP000311605"/>
    </source>
</evidence>
<dbReference type="InterPro" id="IPR012373">
    <property type="entry name" value="Ferrdict_sens_TM"/>
</dbReference>
<accession>A0A5C4X8A0</accession>
<organism evidence="4 5">
    <name type="scientific">Aliirhizobium smilacinae</name>
    <dbReference type="NCBI Taxonomy" id="1395944"/>
    <lineage>
        <taxon>Bacteria</taxon>
        <taxon>Pseudomonadati</taxon>
        <taxon>Pseudomonadota</taxon>
        <taxon>Alphaproteobacteria</taxon>
        <taxon>Hyphomicrobiales</taxon>
        <taxon>Rhizobiaceae</taxon>
        <taxon>Aliirhizobium</taxon>
    </lineage>
</organism>
<dbReference type="Gene3D" id="3.55.50.30">
    <property type="match status" value="1"/>
</dbReference>
<dbReference type="AlphaFoldDB" id="A0A5C4X8A0"/>
<dbReference type="Gene3D" id="2.60.120.1440">
    <property type="match status" value="1"/>
</dbReference>
<keyword evidence="5" id="KW-1185">Reference proteome</keyword>